<dbReference type="InterPro" id="IPR008719">
    <property type="entry name" value="N2O_reductase_NosL"/>
</dbReference>
<proteinExistence type="predicted"/>
<evidence type="ECO:0000313" key="2">
    <source>
        <dbReference type="Proteomes" id="UP000634668"/>
    </source>
</evidence>
<dbReference type="AlphaFoldDB" id="A0A918MGE1"/>
<dbReference type="PANTHER" id="PTHR41247">
    <property type="entry name" value="HTH-TYPE TRANSCRIPTIONAL REPRESSOR YCNK"/>
    <property type="match status" value="1"/>
</dbReference>
<protein>
    <recommendedName>
        <fullName evidence="3">Copper chaperone NosL</fullName>
    </recommendedName>
</protein>
<sequence>MTKYFLPAILLLVFTSCSIKPQPIDYGSDACHFCSMTIVDRQHAAQIVTEKGKGFNFDATECMLNHLNDIDSSEIALFLTNDYSNPGKLIDATKAFYLVSEGIPSPMGEYLTAFGTKEGIEEALLIHDGDQLNWEQLKLRFEN</sequence>
<dbReference type="EMBL" id="BMWP01000001">
    <property type="protein sequence ID" value="GGW22274.1"/>
    <property type="molecule type" value="Genomic_DNA"/>
</dbReference>
<organism evidence="1 2">
    <name type="scientific">Arenibacter certesii</name>
    <dbReference type="NCBI Taxonomy" id="228955"/>
    <lineage>
        <taxon>Bacteria</taxon>
        <taxon>Pseudomonadati</taxon>
        <taxon>Bacteroidota</taxon>
        <taxon>Flavobacteriia</taxon>
        <taxon>Flavobacteriales</taxon>
        <taxon>Flavobacteriaceae</taxon>
        <taxon>Arenibacter</taxon>
    </lineage>
</organism>
<dbReference type="Pfam" id="PF05573">
    <property type="entry name" value="NosL"/>
    <property type="match status" value="1"/>
</dbReference>
<dbReference type="Proteomes" id="UP000634668">
    <property type="component" value="Unassembled WGS sequence"/>
</dbReference>
<reference evidence="1" key="2">
    <citation type="submission" date="2020-09" db="EMBL/GenBank/DDBJ databases">
        <authorList>
            <person name="Sun Q."/>
            <person name="Kim S."/>
        </authorList>
    </citation>
    <scope>NUCLEOTIDE SEQUENCE</scope>
    <source>
        <strain evidence="1">KCTC 12113</strain>
    </source>
</reference>
<reference evidence="1" key="1">
    <citation type="journal article" date="2014" name="Int. J. Syst. Evol. Microbiol.">
        <title>Complete genome sequence of Corynebacterium casei LMG S-19264T (=DSM 44701T), isolated from a smear-ripened cheese.</title>
        <authorList>
            <consortium name="US DOE Joint Genome Institute (JGI-PGF)"/>
            <person name="Walter F."/>
            <person name="Albersmeier A."/>
            <person name="Kalinowski J."/>
            <person name="Ruckert C."/>
        </authorList>
    </citation>
    <scope>NUCLEOTIDE SEQUENCE</scope>
    <source>
        <strain evidence="1">KCTC 12113</strain>
    </source>
</reference>
<dbReference type="RefSeq" id="WP_026815196.1">
    <property type="nucleotide sequence ID" value="NZ_BMWP01000001.1"/>
</dbReference>
<name>A0A918MGE1_9FLAO</name>
<accession>A0A918MGE1</accession>
<dbReference type="SUPFAM" id="SSF160387">
    <property type="entry name" value="NosL/MerB-like"/>
    <property type="match status" value="1"/>
</dbReference>
<evidence type="ECO:0000313" key="1">
    <source>
        <dbReference type="EMBL" id="GGW22274.1"/>
    </source>
</evidence>
<evidence type="ECO:0008006" key="3">
    <source>
        <dbReference type="Google" id="ProtNLM"/>
    </source>
</evidence>
<dbReference type="PROSITE" id="PS51257">
    <property type="entry name" value="PROKAR_LIPOPROTEIN"/>
    <property type="match status" value="1"/>
</dbReference>
<gene>
    <name evidence="1" type="ORF">GCM10007383_02060</name>
</gene>
<keyword evidence="2" id="KW-1185">Reference proteome</keyword>
<comment type="caution">
    <text evidence="1">The sequence shown here is derived from an EMBL/GenBank/DDBJ whole genome shotgun (WGS) entry which is preliminary data.</text>
</comment>
<dbReference type="PANTHER" id="PTHR41247:SF1">
    <property type="entry name" value="HTH-TYPE TRANSCRIPTIONAL REPRESSOR YCNK"/>
    <property type="match status" value="1"/>
</dbReference>